<evidence type="ECO:0000256" key="1">
    <source>
        <dbReference type="SAM" id="MobiDB-lite"/>
    </source>
</evidence>
<dbReference type="EMBL" id="LN860206">
    <property type="protein sequence ID" value="CDQ07458.1"/>
    <property type="molecule type" value="Genomic_DNA"/>
</dbReference>
<reference evidence="2" key="1">
    <citation type="journal article" date="2007" name="Science">
        <title>Draft genome of the filarial nematode parasite Brugia malayi.</title>
        <authorList>
            <person name="Ghedin E."/>
            <person name="Wang S."/>
            <person name="Spiro D."/>
            <person name="Caler E."/>
            <person name="Zhao Q."/>
            <person name="Crabtree J."/>
            <person name="Allen J.E."/>
            <person name="Delcher A.L."/>
            <person name="Guiliano D.B."/>
            <person name="Miranda-Saavedra D."/>
            <person name="Angiuoli S.V."/>
            <person name="Creasy T."/>
            <person name="Amedeo P."/>
            <person name="Haas B."/>
            <person name="El-Sayed N.M."/>
            <person name="Wortman J.R."/>
            <person name="Feldblyum T."/>
            <person name="Tallon L."/>
            <person name="Schatz M."/>
            <person name="Shumway M."/>
            <person name="Koo H."/>
            <person name="Salzberg S.L."/>
            <person name="Schobel S."/>
            <person name="Pertea M."/>
            <person name="Pop M."/>
            <person name="White O."/>
            <person name="Barton G.J."/>
            <person name="Carlow C.K."/>
            <person name="Crawford M.J."/>
            <person name="Daub J."/>
            <person name="Dimmic M.W."/>
            <person name="Estes C.F."/>
            <person name="Foster J.M."/>
            <person name="Ganatra M."/>
            <person name="Gregory W.F."/>
            <person name="Johnson N.M."/>
            <person name="Jin J."/>
            <person name="Komuniecki R."/>
            <person name="Korf I."/>
            <person name="Kumar S."/>
            <person name="Laney S."/>
            <person name="Li B.W."/>
            <person name="Li W."/>
            <person name="Lindblom T.H."/>
            <person name="Lustigman S."/>
            <person name="Ma D."/>
            <person name="Maina C.V."/>
            <person name="Martin D.M."/>
            <person name="McCarter J.P."/>
            <person name="McReynolds L."/>
            <person name="Mitreva M."/>
            <person name="Nutman T.B."/>
            <person name="Parkinson J."/>
            <person name="Peregrin-Alvarez J.M."/>
            <person name="Poole C."/>
            <person name="Ren Q."/>
            <person name="Saunders L."/>
            <person name="Sluder A.E."/>
            <person name="Smith K."/>
            <person name="Stanke M."/>
            <person name="Unnasch T.R."/>
            <person name="Ware J."/>
            <person name="Wei A.D."/>
            <person name="Weil G."/>
            <person name="Williams D.J."/>
            <person name="Zhang Y."/>
            <person name="Williams S.A."/>
            <person name="Fraser-Liggett C."/>
            <person name="Slatko B."/>
            <person name="Blaxter M.L."/>
            <person name="Scott A.L."/>
        </authorList>
    </citation>
    <scope>NUCLEOTIDE SEQUENCE</scope>
    <source>
        <strain evidence="2">FR3</strain>
    </source>
</reference>
<dbReference type="AlphaFoldDB" id="A0A1I9G9P8"/>
<gene>
    <name evidence="2" type="primary">Bm11745</name>
    <name evidence="2" type="ORF">BM_Bm11745</name>
</gene>
<reference evidence="2" key="2">
    <citation type="submission" date="2012-12" db="EMBL/GenBank/DDBJ databases">
        <authorList>
            <consortium name="WormBase Consortium"/>
            <person name="Ghedin E."/>
            <person name="Paulini M."/>
        </authorList>
    </citation>
    <scope>NUCLEOTIDE SEQUENCE</scope>
    <source>
        <strain evidence="2">FR3</strain>
    </source>
</reference>
<organism evidence="2">
    <name type="scientific">Brugia malayi</name>
    <name type="common">Filarial nematode worm</name>
    <dbReference type="NCBI Taxonomy" id="6279"/>
    <lineage>
        <taxon>Eukaryota</taxon>
        <taxon>Metazoa</taxon>
        <taxon>Ecdysozoa</taxon>
        <taxon>Nematoda</taxon>
        <taxon>Chromadorea</taxon>
        <taxon>Rhabditida</taxon>
        <taxon>Spirurina</taxon>
        <taxon>Spiruromorpha</taxon>
        <taxon>Filarioidea</taxon>
        <taxon>Onchocercidae</taxon>
        <taxon>Brugia</taxon>
    </lineage>
</organism>
<evidence type="ECO:0000313" key="2">
    <source>
        <dbReference type="EMBL" id="CDQ07458.1"/>
    </source>
</evidence>
<sequence>GCGNNPGQETGYSCRSPSQFGGNNLRLVGGSQGISSQNHQMFDPGEHVDSSGTQGSSSHREDLESRTCELRGSAGLHRKTECVLEQCLSFFCGSQVSEGPWLEPGAQNDESGP</sequence>
<accession>A0A1I9G9P8</accession>
<proteinExistence type="predicted"/>
<feature type="region of interest" description="Disordered" evidence="1">
    <location>
        <begin position="23"/>
        <end position="66"/>
    </location>
</feature>
<name>A0A1I9G9P8_BRUMA</name>
<protein>
    <submittedName>
        <fullName evidence="2">Bm11745</fullName>
    </submittedName>
</protein>
<feature type="non-terminal residue" evidence="2">
    <location>
        <position position="1"/>
    </location>
</feature>